<feature type="transmembrane region" description="Helical" evidence="6">
    <location>
        <begin position="468"/>
        <end position="484"/>
    </location>
</feature>
<dbReference type="PANTHER" id="PTHR46426:SF1">
    <property type="entry name" value="PROTEIN DISULFIDE-ISOMERASE TMX3"/>
    <property type="match status" value="1"/>
</dbReference>
<gene>
    <name evidence="9" type="ORF">AAJ76_6000118663</name>
</gene>
<dbReference type="OMA" id="SIECIPP"/>
<dbReference type="InterPro" id="IPR017937">
    <property type="entry name" value="Thioredoxin_CS"/>
</dbReference>
<comment type="caution">
    <text evidence="9">The sequence shown here is derived from an EMBL/GenBank/DDBJ whole genome shotgun (WGS) entry which is preliminary data.</text>
</comment>
<dbReference type="VEuPathDB" id="MicrosporidiaDB:NCER_101950"/>
<dbReference type="Gene3D" id="3.40.30.10">
    <property type="entry name" value="Glutaredoxin"/>
    <property type="match status" value="3"/>
</dbReference>
<dbReference type="PANTHER" id="PTHR46426">
    <property type="entry name" value="PROTEIN DISULFIDE-ISOMERASE TMX3"/>
    <property type="match status" value="1"/>
</dbReference>
<evidence type="ECO:0000256" key="7">
    <source>
        <dbReference type="SAM" id="SignalP"/>
    </source>
</evidence>
<comment type="subcellular location">
    <subcellularLocation>
        <location evidence="1">Endoplasmic reticulum membrane</location>
        <topology evidence="1">Single-pass membrane protein</topology>
    </subcellularLocation>
</comment>
<feature type="chain" id="PRO_5002530371" evidence="7">
    <location>
        <begin position="18"/>
        <end position="493"/>
    </location>
</feature>
<dbReference type="CDD" id="cd02947">
    <property type="entry name" value="TRX_family"/>
    <property type="match status" value="1"/>
</dbReference>
<dbReference type="AlphaFoldDB" id="A0A0F9YUT0"/>
<keyword evidence="7" id="KW-0732">Signal</keyword>
<evidence type="ECO:0000313" key="9">
    <source>
        <dbReference type="EMBL" id="KKO76197.1"/>
    </source>
</evidence>
<dbReference type="Proteomes" id="UP000034350">
    <property type="component" value="Unassembled WGS sequence"/>
</dbReference>
<reference evidence="9 10" key="1">
    <citation type="journal article" date="2015" name="Environ. Microbiol.">
        <title>Genome analyses suggest the presence of polyploidy and recent human-driven expansions in eight global populations of the honeybee pathogen Nosema ceranae.</title>
        <authorList>
            <person name="Pelin A."/>
            <person name="Selman M."/>
            <person name="Aris-Brosou S."/>
            <person name="Farinelli L."/>
            <person name="Corradi N."/>
        </authorList>
    </citation>
    <scope>NUCLEOTIDE SEQUENCE [LARGE SCALE GENOMIC DNA]</scope>
    <source>
        <strain evidence="9 10">PA08 1199</strain>
    </source>
</reference>
<dbReference type="OrthoDB" id="427280at2759"/>
<dbReference type="GO" id="GO:0016853">
    <property type="term" value="F:isomerase activity"/>
    <property type="evidence" value="ECO:0007669"/>
    <property type="project" value="UniProtKB-KW"/>
</dbReference>
<dbReference type="VEuPathDB" id="MicrosporidiaDB:G9O61_00g017650"/>
<keyword evidence="10" id="KW-1185">Reference proteome</keyword>
<evidence type="ECO:0000256" key="1">
    <source>
        <dbReference type="ARBA" id="ARBA00004389"/>
    </source>
</evidence>
<dbReference type="InterPro" id="IPR036249">
    <property type="entry name" value="Thioredoxin-like_sf"/>
</dbReference>
<feature type="signal peptide" evidence="7">
    <location>
        <begin position="1"/>
        <end position="17"/>
    </location>
</feature>
<evidence type="ECO:0000256" key="4">
    <source>
        <dbReference type="ARBA" id="ARBA00023136"/>
    </source>
</evidence>
<dbReference type="EMBL" id="JPQZ01000006">
    <property type="protein sequence ID" value="KKO76197.1"/>
    <property type="molecule type" value="Genomic_DNA"/>
</dbReference>
<evidence type="ECO:0000256" key="5">
    <source>
        <dbReference type="ARBA" id="ARBA00045246"/>
    </source>
</evidence>
<protein>
    <submittedName>
        <fullName evidence="9">Protein disulfide isomerase</fullName>
    </submittedName>
</protein>
<evidence type="ECO:0000256" key="3">
    <source>
        <dbReference type="ARBA" id="ARBA00022989"/>
    </source>
</evidence>
<keyword evidence="2 6" id="KW-0812">Transmembrane</keyword>
<proteinExistence type="predicted"/>
<dbReference type="InterPro" id="IPR013766">
    <property type="entry name" value="Thioredoxin_domain"/>
</dbReference>
<dbReference type="InterPro" id="IPR052250">
    <property type="entry name" value="PDI_TMX3"/>
</dbReference>
<dbReference type="RefSeq" id="XP_024331939.1">
    <property type="nucleotide sequence ID" value="XM_024476079.1"/>
</dbReference>
<evidence type="ECO:0000313" key="10">
    <source>
        <dbReference type="Proteomes" id="UP000034350"/>
    </source>
</evidence>
<evidence type="ECO:0000256" key="2">
    <source>
        <dbReference type="ARBA" id="ARBA00022692"/>
    </source>
</evidence>
<keyword evidence="3 6" id="KW-1133">Transmembrane helix</keyword>
<dbReference type="VEuPathDB" id="MicrosporidiaDB:AAJ76_6000118663"/>
<keyword evidence="4 6" id="KW-0472">Membrane</keyword>
<name>A0A0F9YUT0_9MICR</name>
<dbReference type="Pfam" id="PF00085">
    <property type="entry name" value="Thioredoxin"/>
    <property type="match status" value="1"/>
</dbReference>
<evidence type="ECO:0000259" key="8">
    <source>
        <dbReference type="PROSITE" id="PS51352"/>
    </source>
</evidence>
<sequence>MLLIFLLHFSLQVVVEQCAVESSGFVLLDYYQKWCPACQKLDPVLEEIDNTLERNGYDITVQKVDCNNCEFNKEDIKSFPTVVLKNNGNEVARFSGYKSYKELGEFLSTHSDVDKSIFDNHIESKPAELLELIDSDMYQGLDGPWIVYFYYKDPSKFESTMLELEKIYNGKINFGKISYEQSKDLIHQYNIKSYPAIYGIFNGLMVPFLEAVNLNELSKFADKLIAPSFRKLKLADFKQEIQLLEHGEPLYLVFHTNQSKANQYFAEHAHKYKFKTKIFNTDDAALFSMASIFPSSKTEKQNLTDSDAIKLGVYKNGRFYEYKGDISNENDIAAWLFHTHFSYVTEIKSSTFTSIFNGYKPAMVLLTKGEQFIKEFNEFSADRHLGAPFIHILFAVLNTNEYENFVPSLLPKMTVPNLVVYDPTTKQFRHTDMNLTKETFKESAMKMLKIYEEGKLQLYPRPPSHKKYYLLAVGFVILGALFIAKSSKNKKRV</sequence>
<dbReference type="PROSITE" id="PS51352">
    <property type="entry name" value="THIOREDOXIN_2"/>
    <property type="match status" value="1"/>
</dbReference>
<organism evidence="9 10">
    <name type="scientific">Vairimorpha ceranae</name>
    <dbReference type="NCBI Taxonomy" id="40302"/>
    <lineage>
        <taxon>Eukaryota</taxon>
        <taxon>Fungi</taxon>
        <taxon>Fungi incertae sedis</taxon>
        <taxon>Microsporidia</taxon>
        <taxon>Nosematidae</taxon>
        <taxon>Vairimorpha</taxon>
    </lineage>
</organism>
<dbReference type="PROSITE" id="PS00194">
    <property type="entry name" value="THIOREDOXIN_1"/>
    <property type="match status" value="1"/>
</dbReference>
<dbReference type="GO" id="GO:0005789">
    <property type="term" value="C:endoplasmic reticulum membrane"/>
    <property type="evidence" value="ECO:0007669"/>
    <property type="project" value="UniProtKB-SubCell"/>
</dbReference>
<keyword evidence="9" id="KW-0413">Isomerase</keyword>
<evidence type="ECO:0000256" key="6">
    <source>
        <dbReference type="SAM" id="Phobius"/>
    </source>
</evidence>
<dbReference type="GeneID" id="36321028"/>
<dbReference type="SUPFAM" id="SSF52833">
    <property type="entry name" value="Thioredoxin-like"/>
    <property type="match status" value="2"/>
</dbReference>
<dbReference type="Pfam" id="PF13848">
    <property type="entry name" value="Thioredoxin_6"/>
    <property type="match status" value="1"/>
</dbReference>
<comment type="function">
    <text evidence="5">Probable disulfide isomerase, which participates in the folding of proteins containing disulfide bonds. May act as a dithiol oxidase. Acts as a regulator of endoplasmic reticulum-mitochondria contact sites via its ability to regulate redox signals.</text>
</comment>
<accession>A0A0F9YUT0</accession>
<feature type="domain" description="Thioredoxin" evidence="8">
    <location>
        <begin position="1"/>
        <end position="112"/>
    </location>
</feature>